<evidence type="ECO:0000313" key="5">
    <source>
        <dbReference type="EMBL" id="OIO08141.1"/>
    </source>
</evidence>
<dbReference type="STRING" id="1805146.AUJ27_01190"/>
<dbReference type="GO" id="GO:1990904">
    <property type="term" value="C:ribonucleoprotein complex"/>
    <property type="evidence" value="ECO:0007669"/>
    <property type="project" value="UniProtKB-KW"/>
</dbReference>
<dbReference type="Gene3D" id="3.90.1180.10">
    <property type="entry name" value="Ribosomal protein L13"/>
    <property type="match status" value="1"/>
</dbReference>
<sequence>MKKAARKIYKIEASNQAVGRIATQAANLLMGKNMPEFEYNIDGGGIVQVDNISKLKFTGKKLAQKIYYHYSGYQGGLKGKKMSDLQKADPTEILIRAVKKMLPINKLRDNRMKRLIIK</sequence>
<evidence type="ECO:0000256" key="2">
    <source>
        <dbReference type="ARBA" id="ARBA00022980"/>
    </source>
</evidence>
<dbReference type="PANTHER" id="PTHR11545">
    <property type="entry name" value="RIBOSOMAL PROTEIN L13"/>
    <property type="match status" value="1"/>
</dbReference>
<name>A0A1J4TBF3_9BACT</name>
<dbReference type="GO" id="GO:0003729">
    <property type="term" value="F:mRNA binding"/>
    <property type="evidence" value="ECO:0007669"/>
    <property type="project" value="TreeGrafter"/>
</dbReference>
<evidence type="ECO:0000313" key="6">
    <source>
        <dbReference type="Proteomes" id="UP000183192"/>
    </source>
</evidence>
<dbReference type="InterPro" id="IPR005822">
    <property type="entry name" value="Ribosomal_uL13"/>
</dbReference>
<dbReference type="GO" id="GO:0006412">
    <property type="term" value="P:translation"/>
    <property type="evidence" value="ECO:0007669"/>
    <property type="project" value="InterPro"/>
</dbReference>
<keyword evidence="3" id="KW-0687">Ribonucleoprotein</keyword>
<dbReference type="GO" id="GO:0005840">
    <property type="term" value="C:ribosome"/>
    <property type="evidence" value="ECO:0007669"/>
    <property type="project" value="UniProtKB-KW"/>
</dbReference>
<dbReference type="GO" id="GO:0003735">
    <property type="term" value="F:structural constituent of ribosome"/>
    <property type="evidence" value="ECO:0007669"/>
    <property type="project" value="InterPro"/>
</dbReference>
<evidence type="ECO:0000256" key="1">
    <source>
        <dbReference type="ARBA" id="ARBA00006227"/>
    </source>
</evidence>
<proteinExistence type="inferred from homology"/>
<dbReference type="Proteomes" id="UP000183192">
    <property type="component" value="Unassembled WGS sequence"/>
</dbReference>
<protein>
    <recommendedName>
        <fullName evidence="4">50S ribosomal protein L13</fullName>
    </recommendedName>
</protein>
<dbReference type="CDD" id="cd00392">
    <property type="entry name" value="Ribosomal_L13"/>
    <property type="match status" value="1"/>
</dbReference>
<accession>A0A1J4TBF3</accession>
<comment type="similarity">
    <text evidence="1">Belongs to the universal ribosomal protein uL13 family.</text>
</comment>
<dbReference type="InterPro" id="IPR005823">
    <property type="entry name" value="Ribosomal_uL13_bac-type"/>
</dbReference>
<gene>
    <name evidence="5" type="ORF">AUJ27_01190</name>
</gene>
<evidence type="ECO:0000256" key="3">
    <source>
        <dbReference type="ARBA" id="ARBA00023274"/>
    </source>
</evidence>
<dbReference type="EMBL" id="MNUU01000021">
    <property type="protein sequence ID" value="OIO08141.1"/>
    <property type="molecule type" value="Genomic_DNA"/>
</dbReference>
<reference evidence="5 6" key="1">
    <citation type="journal article" date="2016" name="Environ. Microbiol.">
        <title>Genomic resolution of a cold subsurface aquifer community provides metabolic insights for novel microbes adapted to high CO concentrations.</title>
        <authorList>
            <person name="Probst A.J."/>
            <person name="Castelle C.J."/>
            <person name="Singh A."/>
            <person name="Brown C.T."/>
            <person name="Anantharaman K."/>
            <person name="Sharon I."/>
            <person name="Hug L.A."/>
            <person name="Burstein D."/>
            <person name="Emerson J.B."/>
            <person name="Thomas B.C."/>
            <person name="Banfield J.F."/>
        </authorList>
    </citation>
    <scope>NUCLEOTIDE SEQUENCE [LARGE SCALE GENOMIC DNA]</scope>
    <source>
        <strain evidence="5">CG1_02_37_44</strain>
    </source>
</reference>
<comment type="caution">
    <text evidence="5">The sequence shown here is derived from an EMBL/GenBank/DDBJ whole genome shotgun (WGS) entry which is preliminary data.</text>
</comment>
<dbReference type="PANTHER" id="PTHR11545:SF2">
    <property type="entry name" value="LARGE RIBOSOMAL SUBUNIT PROTEIN UL13M"/>
    <property type="match status" value="1"/>
</dbReference>
<dbReference type="SUPFAM" id="SSF52161">
    <property type="entry name" value="Ribosomal protein L13"/>
    <property type="match status" value="1"/>
</dbReference>
<evidence type="ECO:0000256" key="4">
    <source>
        <dbReference type="ARBA" id="ARBA00035499"/>
    </source>
</evidence>
<dbReference type="InterPro" id="IPR036899">
    <property type="entry name" value="Ribosomal_uL13_sf"/>
</dbReference>
<dbReference type="NCBIfam" id="TIGR01066">
    <property type="entry name" value="rplM_bact"/>
    <property type="match status" value="1"/>
</dbReference>
<keyword evidence="2 5" id="KW-0689">Ribosomal protein</keyword>
<dbReference type="Pfam" id="PF00572">
    <property type="entry name" value="Ribosomal_L13"/>
    <property type="match status" value="1"/>
</dbReference>
<dbReference type="GO" id="GO:0017148">
    <property type="term" value="P:negative regulation of translation"/>
    <property type="evidence" value="ECO:0007669"/>
    <property type="project" value="TreeGrafter"/>
</dbReference>
<dbReference type="PIRSF" id="PIRSF002181">
    <property type="entry name" value="Ribosomal_L13"/>
    <property type="match status" value="1"/>
</dbReference>
<dbReference type="AlphaFoldDB" id="A0A1J4TBF3"/>
<organism evidence="5 6">
    <name type="scientific">Candidatus Falkowbacteria bacterium CG1_02_37_44</name>
    <dbReference type="NCBI Taxonomy" id="1805146"/>
    <lineage>
        <taxon>Bacteria</taxon>
        <taxon>Candidatus Falkowiibacteriota</taxon>
    </lineage>
</organism>